<evidence type="ECO:0000313" key="2">
    <source>
        <dbReference type="EMBL" id="AGM32708.1"/>
    </source>
</evidence>
<dbReference type="AlphaFoldDB" id="R4V4C9"/>
<evidence type="ECO:0000256" key="1">
    <source>
        <dbReference type="SAM" id="MobiDB-lite"/>
    </source>
</evidence>
<proteinExistence type="evidence at transcript level"/>
<reference evidence="2" key="1">
    <citation type="submission" date="2013-03" db="EMBL/GenBank/DDBJ databases">
        <title>Immune-Related transcriptome of Coptotermes formosanus Shiraki workers: the defense mechanism.</title>
        <authorList>
            <person name="Hussain A."/>
            <person name="Li Y.F."/>
            <person name="Wen S.Y."/>
        </authorList>
    </citation>
    <scope>NUCLEOTIDE SEQUENCE</scope>
</reference>
<name>R4V4C9_COPFO</name>
<feature type="compositionally biased region" description="Low complexity" evidence="1">
    <location>
        <begin position="116"/>
        <end position="156"/>
    </location>
</feature>
<dbReference type="EMBL" id="KC740884">
    <property type="protein sequence ID" value="AGM32708.1"/>
    <property type="molecule type" value="mRNA"/>
</dbReference>
<protein>
    <submittedName>
        <fullName evidence="2">Uncharacterized protein</fullName>
    </submittedName>
</protein>
<accession>R4V4C9</accession>
<feature type="region of interest" description="Disordered" evidence="1">
    <location>
        <begin position="115"/>
        <end position="179"/>
    </location>
</feature>
<organism evidence="2">
    <name type="scientific">Coptotermes formosanus</name>
    <name type="common">Formosan subterranean termite</name>
    <dbReference type="NCBI Taxonomy" id="36987"/>
    <lineage>
        <taxon>Eukaryota</taxon>
        <taxon>Metazoa</taxon>
        <taxon>Ecdysozoa</taxon>
        <taxon>Arthropoda</taxon>
        <taxon>Hexapoda</taxon>
        <taxon>Insecta</taxon>
        <taxon>Pterygota</taxon>
        <taxon>Neoptera</taxon>
        <taxon>Polyneoptera</taxon>
        <taxon>Dictyoptera</taxon>
        <taxon>Blattodea</taxon>
        <taxon>Blattoidea</taxon>
        <taxon>Termitoidae</taxon>
        <taxon>Rhinotermitidae</taxon>
        <taxon>Coptotermes</taxon>
    </lineage>
</organism>
<sequence length="217" mass="22069">MVPYQNVSTWVSVFFNNSNPVTIGAGIVAFFDECAFQLSGFGQPVGPGVAIVRGSFFDGDLPSQSGLTTDGCSSHYQIQSSGAPVTVAGGCLVFSMVFSLPSADVTLPTNVPTVLPSGSVSPRPSVSVPPSASGSASPRSVSPRPVSPRPTVTATPLASESLFPSDFATPSETGNDYDRAKRTGEIVGGVIGGSCRGWDCGGCCAVVQVEASSGDPR</sequence>